<organism evidence="1 2">
    <name type="scientific">Herrania umbratica</name>
    <dbReference type="NCBI Taxonomy" id="108875"/>
    <lineage>
        <taxon>Eukaryota</taxon>
        <taxon>Viridiplantae</taxon>
        <taxon>Streptophyta</taxon>
        <taxon>Embryophyta</taxon>
        <taxon>Tracheophyta</taxon>
        <taxon>Spermatophyta</taxon>
        <taxon>Magnoliopsida</taxon>
        <taxon>eudicotyledons</taxon>
        <taxon>Gunneridae</taxon>
        <taxon>Pentapetalae</taxon>
        <taxon>rosids</taxon>
        <taxon>malvids</taxon>
        <taxon>Malvales</taxon>
        <taxon>Malvaceae</taxon>
        <taxon>Byttnerioideae</taxon>
        <taxon>Herrania</taxon>
    </lineage>
</organism>
<dbReference type="GeneID" id="110410745"/>
<protein>
    <submittedName>
        <fullName evidence="2">Chloride conductance regulatory protein ICln-like</fullName>
    </submittedName>
</protein>
<proteinExistence type="predicted"/>
<evidence type="ECO:0000313" key="2">
    <source>
        <dbReference type="RefSeq" id="XP_021276286.1"/>
    </source>
</evidence>
<sequence>MVIRLRQFMARAGNGGREPVLDSDKGEELVHVQPSSPHRTRQVVWASDADSAKWQSRWFQGIQRPALLSLQVADQRFEGAEDMEQVSDTVSSHHHQ</sequence>
<reference evidence="2" key="1">
    <citation type="submission" date="2025-08" db="UniProtKB">
        <authorList>
            <consortium name="RefSeq"/>
        </authorList>
    </citation>
    <scope>IDENTIFICATION</scope>
    <source>
        <tissue evidence="2">Leaf</tissue>
    </source>
</reference>
<keyword evidence="1" id="KW-1185">Reference proteome</keyword>
<dbReference type="Proteomes" id="UP000504621">
    <property type="component" value="Unplaced"/>
</dbReference>
<dbReference type="AlphaFoldDB" id="A0A6J0ZNK8"/>
<dbReference type="RefSeq" id="XP_021276286.1">
    <property type="nucleotide sequence ID" value="XM_021420611.1"/>
</dbReference>
<name>A0A6J0ZNK8_9ROSI</name>
<dbReference type="OrthoDB" id="19714at2759"/>
<accession>A0A6J0ZNK8</accession>
<gene>
    <name evidence="2" type="primary">LOC110410745</name>
</gene>
<evidence type="ECO:0000313" key="1">
    <source>
        <dbReference type="Proteomes" id="UP000504621"/>
    </source>
</evidence>